<sequence length="121" mass="13134">MNEATKRRRFSRRKARVRKKILGSDARPRLNVFRSNAHIYAQIIDDIQGRTLAAASSLEKAIQDSVSSGASTAAAKAVGQRIAERAKAANVTAVVFDRGGRLFHGRVKALADASREAGLNF</sequence>
<evidence type="ECO:0000256" key="1">
    <source>
        <dbReference type="ARBA" id="ARBA00007116"/>
    </source>
</evidence>
<gene>
    <name evidence="7 8" type="primary">rplR</name>
    <name evidence="8" type="ORF">PPG34_15910</name>
</gene>
<dbReference type="PANTHER" id="PTHR12899">
    <property type="entry name" value="39S RIBOSOMAL PROTEIN L18, MITOCHONDRIAL"/>
    <property type="match status" value="1"/>
</dbReference>
<comment type="subunit">
    <text evidence="7">Part of the 50S ribosomal subunit; part of the 5S rRNA/L5/L18/L25 subcomplex. Contacts the 5S and 23S rRNAs.</text>
</comment>
<comment type="caution">
    <text evidence="8">The sequence shown here is derived from an EMBL/GenBank/DDBJ whole genome shotgun (WGS) entry which is preliminary data.</text>
</comment>
<dbReference type="Proteomes" id="UP001250932">
    <property type="component" value="Unassembled WGS sequence"/>
</dbReference>
<evidence type="ECO:0000256" key="6">
    <source>
        <dbReference type="ARBA" id="ARBA00035197"/>
    </source>
</evidence>
<evidence type="ECO:0000256" key="4">
    <source>
        <dbReference type="ARBA" id="ARBA00022980"/>
    </source>
</evidence>
<name>A0ABU3KBM7_9BACT</name>
<dbReference type="InterPro" id="IPR057268">
    <property type="entry name" value="Ribosomal_L18"/>
</dbReference>
<proteinExistence type="inferred from homology"/>
<evidence type="ECO:0000256" key="3">
    <source>
        <dbReference type="ARBA" id="ARBA00022884"/>
    </source>
</evidence>
<keyword evidence="5 7" id="KW-0687">Ribonucleoprotein</keyword>
<keyword evidence="4 7" id="KW-0689">Ribosomal protein</keyword>
<dbReference type="InterPro" id="IPR004389">
    <property type="entry name" value="Ribosomal_uL18_bac-type"/>
</dbReference>
<dbReference type="Pfam" id="PF00861">
    <property type="entry name" value="Ribosomal_L18p"/>
    <property type="match status" value="1"/>
</dbReference>
<dbReference type="RefSeq" id="WP_313834431.1">
    <property type="nucleotide sequence ID" value="NZ_JAQOUE010000002.1"/>
</dbReference>
<dbReference type="InterPro" id="IPR005484">
    <property type="entry name" value="Ribosomal_uL18_bac/plant/anim"/>
</dbReference>
<comment type="similarity">
    <text evidence="1 7">Belongs to the universal ribosomal protein uL18 family.</text>
</comment>
<keyword evidence="9" id="KW-1185">Reference proteome</keyword>
<dbReference type="GO" id="GO:0005840">
    <property type="term" value="C:ribosome"/>
    <property type="evidence" value="ECO:0007669"/>
    <property type="project" value="UniProtKB-KW"/>
</dbReference>
<dbReference type="CDD" id="cd00432">
    <property type="entry name" value="Ribosomal_L18_L5e"/>
    <property type="match status" value="1"/>
</dbReference>
<dbReference type="PANTHER" id="PTHR12899:SF3">
    <property type="entry name" value="LARGE RIBOSOMAL SUBUNIT PROTEIN UL18M"/>
    <property type="match status" value="1"/>
</dbReference>
<keyword evidence="2 7" id="KW-0699">rRNA-binding</keyword>
<accession>A0ABU3KBM7</accession>
<dbReference type="HAMAP" id="MF_01337_B">
    <property type="entry name" value="Ribosomal_uL18_B"/>
    <property type="match status" value="1"/>
</dbReference>
<comment type="function">
    <text evidence="7">This is one of the proteins that bind and probably mediate the attachment of the 5S RNA into the large ribosomal subunit, where it forms part of the central protuberance.</text>
</comment>
<organism evidence="8 9">
    <name type="scientific">Candidatus Nitronereus thalassa</name>
    <dbReference type="NCBI Taxonomy" id="3020898"/>
    <lineage>
        <taxon>Bacteria</taxon>
        <taxon>Pseudomonadati</taxon>
        <taxon>Nitrospirota</taxon>
        <taxon>Nitrospiria</taxon>
        <taxon>Nitrospirales</taxon>
        <taxon>Nitrospiraceae</taxon>
        <taxon>Candidatus Nitronereus</taxon>
    </lineage>
</organism>
<evidence type="ECO:0000256" key="7">
    <source>
        <dbReference type="HAMAP-Rule" id="MF_01337"/>
    </source>
</evidence>
<evidence type="ECO:0000313" key="8">
    <source>
        <dbReference type="EMBL" id="MDT7043841.1"/>
    </source>
</evidence>
<dbReference type="SUPFAM" id="SSF53137">
    <property type="entry name" value="Translational machinery components"/>
    <property type="match status" value="1"/>
</dbReference>
<evidence type="ECO:0000256" key="2">
    <source>
        <dbReference type="ARBA" id="ARBA00022730"/>
    </source>
</evidence>
<evidence type="ECO:0000313" key="9">
    <source>
        <dbReference type="Proteomes" id="UP001250932"/>
    </source>
</evidence>
<dbReference type="EMBL" id="JAQOUE010000002">
    <property type="protein sequence ID" value="MDT7043841.1"/>
    <property type="molecule type" value="Genomic_DNA"/>
</dbReference>
<dbReference type="NCBIfam" id="TIGR00060">
    <property type="entry name" value="L18_bact"/>
    <property type="match status" value="1"/>
</dbReference>
<evidence type="ECO:0000256" key="5">
    <source>
        <dbReference type="ARBA" id="ARBA00023274"/>
    </source>
</evidence>
<protein>
    <recommendedName>
        <fullName evidence="6 7">Large ribosomal subunit protein uL18</fullName>
    </recommendedName>
</protein>
<dbReference type="Gene3D" id="3.30.420.100">
    <property type="match status" value="1"/>
</dbReference>
<keyword evidence="3 7" id="KW-0694">RNA-binding</keyword>
<reference evidence="8 9" key="1">
    <citation type="journal article" date="2023" name="ISME J.">
        <title>Cultivation and genomic characterization of novel and ubiquitous marine nitrite-oxidizing bacteria from the Nitrospirales.</title>
        <authorList>
            <person name="Mueller A.J."/>
            <person name="Daebeler A."/>
            <person name="Herbold C.W."/>
            <person name="Kirkegaard R.H."/>
            <person name="Daims H."/>
        </authorList>
    </citation>
    <scope>NUCLEOTIDE SEQUENCE [LARGE SCALE GENOMIC DNA]</scope>
    <source>
        <strain evidence="8 9">EB</strain>
    </source>
</reference>